<reference evidence="1 2" key="1">
    <citation type="submission" date="2023-10" db="EMBL/GenBank/DDBJ databases">
        <title>Draft genome sequence of Xylaria bambusicola isolate GMP-LS, the root and basal stem rot pathogen of sugarcane in Indonesia.</title>
        <authorList>
            <person name="Selvaraj P."/>
            <person name="Muralishankar V."/>
            <person name="Muruganantham S."/>
            <person name="Sp S."/>
            <person name="Haryani S."/>
            <person name="Lau K.J.X."/>
            <person name="Naqvi N.I."/>
        </authorList>
    </citation>
    <scope>NUCLEOTIDE SEQUENCE [LARGE SCALE GENOMIC DNA]</scope>
    <source>
        <strain evidence="1">GMP-LS</strain>
    </source>
</reference>
<name>A0AAN7UH40_9PEZI</name>
<organism evidence="1 2">
    <name type="scientific">Xylaria bambusicola</name>
    <dbReference type="NCBI Taxonomy" id="326684"/>
    <lineage>
        <taxon>Eukaryota</taxon>
        <taxon>Fungi</taxon>
        <taxon>Dikarya</taxon>
        <taxon>Ascomycota</taxon>
        <taxon>Pezizomycotina</taxon>
        <taxon>Sordariomycetes</taxon>
        <taxon>Xylariomycetidae</taxon>
        <taxon>Xylariales</taxon>
        <taxon>Xylariaceae</taxon>
        <taxon>Xylaria</taxon>
    </lineage>
</organism>
<sequence>MELFNSLGTRPSAVVAFSRREEYARVQVKLKDPTPDLQVASGSSPTRRLYGVAKFLPERDNLALEFRLLLLF</sequence>
<keyword evidence="2" id="KW-1185">Reference proteome</keyword>
<comment type="caution">
    <text evidence="1">The sequence shown here is derived from an EMBL/GenBank/DDBJ whole genome shotgun (WGS) entry which is preliminary data.</text>
</comment>
<evidence type="ECO:0000313" key="2">
    <source>
        <dbReference type="Proteomes" id="UP001305414"/>
    </source>
</evidence>
<dbReference type="AlphaFoldDB" id="A0AAN7UH40"/>
<dbReference type="Proteomes" id="UP001305414">
    <property type="component" value="Unassembled WGS sequence"/>
</dbReference>
<proteinExistence type="predicted"/>
<dbReference type="EMBL" id="JAWHQM010000002">
    <property type="protein sequence ID" value="KAK5625526.1"/>
    <property type="molecule type" value="Genomic_DNA"/>
</dbReference>
<accession>A0AAN7UH40</accession>
<protein>
    <submittedName>
        <fullName evidence="1">Uncharacterized protein</fullName>
    </submittedName>
</protein>
<gene>
    <name evidence="1" type="ORF">RRF57_001242</name>
</gene>
<evidence type="ECO:0000313" key="1">
    <source>
        <dbReference type="EMBL" id="KAK5625526.1"/>
    </source>
</evidence>